<dbReference type="RefSeq" id="WP_108107252.1">
    <property type="nucleotide sequence ID" value="NZ_QASN01000017.1"/>
</dbReference>
<comment type="caution">
    <text evidence="3">The sequence shown here is derived from an EMBL/GenBank/DDBJ whole genome shotgun (WGS) entry which is preliminary data.</text>
</comment>
<evidence type="ECO:0000256" key="2">
    <source>
        <dbReference type="SAM" id="SignalP"/>
    </source>
</evidence>
<feature type="compositionally biased region" description="Basic residues" evidence="1">
    <location>
        <begin position="62"/>
        <end position="73"/>
    </location>
</feature>
<name>A0A2T5P9Y4_9PSED</name>
<dbReference type="Proteomes" id="UP000244064">
    <property type="component" value="Unassembled WGS sequence"/>
</dbReference>
<feature type="region of interest" description="Disordered" evidence="1">
    <location>
        <begin position="27"/>
        <end position="73"/>
    </location>
</feature>
<keyword evidence="2" id="KW-0732">Signal</keyword>
<feature type="compositionally biased region" description="Basic and acidic residues" evidence="1">
    <location>
        <begin position="40"/>
        <end position="52"/>
    </location>
</feature>
<organism evidence="3 4">
    <name type="scientific">Pseudomonas mangrovi</name>
    <dbReference type="NCBI Taxonomy" id="2161748"/>
    <lineage>
        <taxon>Bacteria</taxon>
        <taxon>Pseudomonadati</taxon>
        <taxon>Pseudomonadota</taxon>
        <taxon>Gammaproteobacteria</taxon>
        <taxon>Pseudomonadales</taxon>
        <taxon>Pseudomonadaceae</taxon>
        <taxon>Pseudomonas</taxon>
    </lineage>
</organism>
<proteinExistence type="predicted"/>
<evidence type="ECO:0008006" key="5">
    <source>
        <dbReference type="Google" id="ProtNLM"/>
    </source>
</evidence>
<reference evidence="3 4" key="1">
    <citation type="submission" date="2018-04" db="EMBL/GenBank/DDBJ databases">
        <title>Pseudomonas sp. nov., isolated from mangrove soil.</title>
        <authorList>
            <person name="Chen C."/>
        </authorList>
    </citation>
    <scope>NUCLEOTIDE SEQUENCE [LARGE SCALE GENOMIC DNA]</scope>
    <source>
        <strain evidence="3 4">TC-11</strain>
    </source>
</reference>
<accession>A0A2T5P9Y4</accession>
<dbReference type="InterPro" id="IPR024572">
    <property type="entry name" value="RcnB"/>
</dbReference>
<dbReference type="OrthoDB" id="6433631at2"/>
<feature type="signal peptide" evidence="2">
    <location>
        <begin position="1"/>
        <end position="22"/>
    </location>
</feature>
<protein>
    <recommendedName>
        <fullName evidence="5">RcnB family protein</fullName>
    </recommendedName>
</protein>
<dbReference type="EMBL" id="QASN01000017">
    <property type="protein sequence ID" value="PTU74558.1"/>
    <property type="molecule type" value="Genomic_DNA"/>
</dbReference>
<dbReference type="AlphaFoldDB" id="A0A2T5P9Y4"/>
<gene>
    <name evidence="3" type="ORF">DBO85_10760</name>
</gene>
<dbReference type="Gene3D" id="3.10.450.160">
    <property type="entry name" value="inner membrane protein cigr"/>
    <property type="match status" value="1"/>
</dbReference>
<evidence type="ECO:0000313" key="3">
    <source>
        <dbReference type="EMBL" id="PTU74558.1"/>
    </source>
</evidence>
<dbReference type="Pfam" id="PF11776">
    <property type="entry name" value="RcnB"/>
    <property type="match status" value="1"/>
</dbReference>
<evidence type="ECO:0000313" key="4">
    <source>
        <dbReference type="Proteomes" id="UP000244064"/>
    </source>
</evidence>
<evidence type="ECO:0000256" key="1">
    <source>
        <dbReference type="SAM" id="MobiDB-lite"/>
    </source>
</evidence>
<feature type="chain" id="PRO_5015475680" description="RcnB family protein" evidence="2">
    <location>
        <begin position="23"/>
        <end position="153"/>
    </location>
</feature>
<keyword evidence="4" id="KW-1185">Reference proteome</keyword>
<sequence>MKLVSYCSAAMLALILSGTALAGQDHRREGYRNGGHHNGGHHDNGYRGEHGQARQYHQQPHQPRHQQQYRHAPNHHRAPQVVVHKHYHAAPPPRQRFYYGQRLPRGYGVPVAAHHMHRLPRRHGHEWRRAGSDLILISISTGVVREILYGYRY</sequence>